<protein>
    <submittedName>
        <fullName evidence="1">Uncharacterized protein</fullName>
    </submittedName>
</protein>
<feature type="non-terminal residue" evidence="1">
    <location>
        <position position="1"/>
    </location>
</feature>
<dbReference type="AlphaFoldDB" id="X1N0X4"/>
<reference evidence="1" key="1">
    <citation type="journal article" date="2014" name="Front. Microbiol.">
        <title>High frequency of phylogenetically diverse reductive dehalogenase-homologous genes in deep subseafloor sedimentary metagenomes.</title>
        <authorList>
            <person name="Kawai M."/>
            <person name="Futagami T."/>
            <person name="Toyoda A."/>
            <person name="Takaki Y."/>
            <person name="Nishi S."/>
            <person name="Hori S."/>
            <person name="Arai W."/>
            <person name="Tsubouchi T."/>
            <person name="Morono Y."/>
            <person name="Uchiyama I."/>
            <person name="Ito T."/>
            <person name="Fujiyama A."/>
            <person name="Inagaki F."/>
            <person name="Takami H."/>
        </authorList>
    </citation>
    <scope>NUCLEOTIDE SEQUENCE</scope>
    <source>
        <strain evidence="1">Expedition CK06-06</strain>
    </source>
</reference>
<name>X1N0X4_9ZZZZ</name>
<proteinExistence type="predicted"/>
<evidence type="ECO:0000313" key="1">
    <source>
        <dbReference type="EMBL" id="GAI23916.1"/>
    </source>
</evidence>
<comment type="caution">
    <text evidence="1">The sequence shown here is derived from an EMBL/GenBank/DDBJ whole genome shotgun (WGS) entry which is preliminary data.</text>
</comment>
<dbReference type="EMBL" id="BARV01018810">
    <property type="protein sequence ID" value="GAI23916.1"/>
    <property type="molecule type" value="Genomic_DNA"/>
</dbReference>
<accession>X1N0X4</accession>
<sequence length="39" mass="4364">EAQGLKAKQIAPQVRLSPSRVWRIWREGSDGARKSAENS</sequence>
<organism evidence="1">
    <name type="scientific">marine sediment metagenome</name>
    <dbReference type="NCBI Taxonomy" id="412755"/>
    <lineage>
        <taxon>unclassified sequences</taxon>
        <taxon>metagenomes</taxon>
        <taxon>ecological metagenomes</taxon>
    </lineage>
</organism>
<gene>
    <name evidence="1" type="ORF">S06H3_31739</name>
</gene>